<reference evidence="1" key="1">
    <citation type="journal article" date="2014" name="Front. Microbiol.">
        <title>High frequency of phylogenetically diverse reductive dehalogenase-homologous genes in deep subseafloor sedimentary metagenomes.</title>
        <authorList>
            <person name="Kawai M."/>
            <person name="Futagami T."/>
            <person name="Toyoda A."/>
            <person name="Takaki Y."/>
            <person name="Nishi S."/>
            <person name="Hori S."/>
            <person name="Arai W."/>
            <person name="Tsubouchi T."/>
            <person name="Morono Y."/>
            <person name="Uchiyama I."/>
            <person name="Ito T."/>
            <person name="Fujiyama A."/>
            <person name="Inagaki F."/>
            <person name="Takami H."/>
        </authorList>
    </citation>
    <scope>NUCLEOTIDE SEQUENCE</scope>
    <source>
        <strain evidence="1">Expedition CK06-06</strain>
    </source>
</reference>
<evidence type="ECO:0000313" key="1">
    <source>
        <dbReference type="EMBL" id="GAI18167.1"/>
    </source>
</evidence>
<protein>
    <submittedName>
        <fullName evidence="1">Uncharacterized protein</fullName>
    </submittedName>
</protein>
<dbReference type="EMBL" id="BARV01006997">
    <property type="protein sequence ID" value="GAI18167.1"/>
    <property type="molecule type" value="Genomic_DNA"/>
</dbReference>
<sequence length="147" mass="17498">MYKMRLKKHQIHFQEQIVVPQIIREIKESYMILKEIHDLKASKKKEFLAKGLENNLARSLKYIFELLSLIYPREDIIKAYQNITTGTKKAIDYSIELLDNIVRKEIMEVFLPLIEDIPFEDKVKKGRKMLKILEKMEFSDPKKAEIS</sequence>
<name>X1LFS2_9ZZZZ</name>
<gene>
    <name evidence="1" type="ORF">S06H3_14314</name>
</gene>
<proteinExistence type="predicted"/>
<organism evidence="1">
    <name type="scientific">marine sediment metagenome</name>
    <dbReference type="NCBI Taxonomy" id="412755"/>
    <lineage>
        <taxon>unclassified sequences</taxon>
        <taxon>metagenomes</taxon>
        <taxon>ecological metagenomes</taxon>
    </lineage>
</organism>
<dbReference type="AlphaFoldDB" id="X1LFS2"/>
<accession>X1LFS2</accession>
<comment type="caution">
    <text evidence="1">The sequence shown here is derived from an EMBL/GenBank/DDBJ whole genome shotgun (WGS) entry which is preliminary data.</text>
</comment>